<evidence type="ECO:0000313" key="2">
    <source>
        <dbReference type="EMBL" id="CAF9922166.1"/>
    </source>
</evidence>
<accession>A0A8H3FA12</accession>
<sequence>MKAQLYEKQKEEMSTPSQARIVRKDFFEIFVGAKNGLGLSNSTGPRGNSKQSNLRADLISKMNLKSKDENGLWCPITQEYWPSGSMQTCHFFQWKHGQNTMNAIFGQSNHNSELMKAEHAILWFEEAEQRFPSRQFVIVPDIPDNSDQVQVERWEASFIREYKIRILNPQSNTMSAKILRTDKRWNVLDGTKSMVLGFVENLGHGYEHLLEGAIEDEDMEADPDPSGMAVTTDDIKDTLSKYNDNEEEEEEEEAEEEEDKEEDEDEKK</sequence>
<reference evidence="2" key="1">
    <citation type="submission" date="2021-03" db="EMBL/GenBank/DDBJ databases">
        <authorList>
            <person name="Tagirdzhanova G."/>
        </authorList>
    </citation>
    <scope>NUCLEOTIDE SEQUENCE</scope>
</reference>
<evidence type="ECO:0000313" key="3">
    <source>
        <dbReference type="Proteomes" id="UP000664521"/>
    </source>
</evidence>
<feature type="region of interest" description="Disordered" evidence="1">
    <location>
        <begin position="215"/>
        <end position="268"/>
    </location>
</feature>
<keyword evidence="3" id="KW-1185">Reference proteome</keyword>
<evidence type="ECO:0000256" key="1">
    <source>
        <dbReference type="SAM" id="MobiDB-lite"/>
    </source>
</evidence>
<organism evidence="2 3">
    <name type="scientific">Heterodermia speciosa</name>
    <dbReference type="NCBI Taxonomy" id="116794"/>
    <lineage>
        <taxon>Eukaryota</taxon>
        <taxon>Fungi</taxon>
        <taxon>Dikarya</taxon>
        <taxon>Ascomycota</taxon>
        <taxon>Pezizomycotina</taxon>
        <taxon>Lecanoromycetes</taxon>
        <taxon>OSLEUM clade</taxon>
        <taxon>Lecanoromycetidae</taxon>
        <taxon>Caliciales</taxon>
        <taxon>Physciaceae</taxon>
        <taxon>Heterodermia</taxon>
    </lineage>
</organism>
<dbReference type="EMBL" id="CAJPDS010000030">
    <property type="protein sequence ID" value="CAF9922166.1"/>
    <property type="molecule type" value="Genomic_DNA"/>
</dbReference>
<dbReference type="AlphaFoldDB" id="A0A8H3FA12"/>
<gene>
    <name evidence="2" type="ORF">HETSPECPRED_004982</name>
</gene>
<proteinExistence type="predicted"/>
<dbReference type="Proteomes" id="UP000664521">
    <property type="component" value="Unassembled WGS sequence"/>
</dbReference>
<evidence type="ECO:0008006" key="4">
    <source>
        <dbReference type="Google" id="ProtNLM"/>
    </source>
</evidence>
<dbReference type="OrthoDB" id="5386595at2759"/>
<feature type="compositionally biased region" description="Acidic residues" evidence="1">
    <location>
        <begin position="245"/>
        <end position="268"/>
    </location>
</feature>
<name>A0A8H3FA12_9LECA</name>
<comment type="caution">
    <text evidence="2">The sequence shown here is derived from an EMBL/GenBank/DDBJ whole genome shotgun (WGS) entry which is preliminary data.</text>
</comment>
<protein>
    <recommendedName>
        <fullName evidence="4">HNH nuclease domain-containing protein</fullName>
    </recommendedName>
</protein>